<dbReference type="PANTHER" id="PTHR31681">
    <property type="entry name" value="C2H2-LIKE ZINC FINGER PROTEIN"/>
    <property type="match status" value="1"/>
</dbReference>
<evidence type="ECO:0000256" key="2">
    <source>
        <dbReference type="SAM" id="MobiDB-lite"/>
    </source>
</evidence>
<dbReference type="Gene3D" id="3.90.228.10">
    <property type="match status" value="1"/>
</dbReference>
<evidence type="ECO:0000313" key="4">
    <source>
        <dbReference type="EMBL" id="KAG0553417.1"/>
    </source>
</evidence>
<feature type="region of interest" description="Disordered" evidence="2">
    <location>
        <begin position="23"/>
        <end position="59"/>
    </location>
</feature>
<dbReference type="EMBL" id="CM026433">
    <property type="protein sequence ID" value="KAG0553417.1"/>
    <property type="molecule type" value="Genomic_DNA"/>
</dbReference>
<evidence type="ECO:0000313" key="5">
    <source>
        <dbReference type="Proteomes" id="UP000822688"/>
    </source>
</evidence>
<dbReference type="PROSITE" id="PS50157">
    <property type="entry name" value="ZINC_FINGER_C2H2_2"/>
    <property type="match status" value="1"/>
</dbReference>
<keyword evidence="1" id="KW-0479">Metal-binding</keyword>
<dbReference type="InterPro" id="IPR013087">
    <property type="entry name" value="Znf_C2H2_type"/>
</dbReference>
<dbReference type="PANTHER" id="PTHR31681:SF3">
    <property type="entry name" value="OS04G0690100 PROTEIN"/>
    <property type="match status" value="1"/>
</dbReference>
<sequence>MPGPCFSWAKSISFKAKSITFKSDSGSEISYESRTGSFSSTPLRSDGHPPKTPPRRHGCTQGCTPSISNLKEMLQGSGTLLSGRSSSNSSTCVSPSEVEEYIHQTKNGEFMYRAPEKLKKNKSFLKQYSFNNEQEAPKAREVAPVAKSKPTLCLVKGCCECSMHCDSALDGVLVSRDPHHHGSLSPKCVCSKCGEAFLKPDALELHQVVRHAVSELERGNSSLNVIEIIFKTSWAMKGAPVARIERILKIDNTDKHISEFHRYRDMVKKAASDEGMQHERCLADGNELLRFYGSSFTCSLGSNGSTNLCNMTTCNVCSIIRWGFEVRKERGIYTTATSGKAHEVITNEEKENWTGKHAMLVCRVIAGRIYRSLEKTSRFNDPSCLPYGYDSISPGVSTNLDNLTVFNPKAVLPCFLVVYRL</sequence>
<keyword evidence="5" id="KW-1185">Reference proteome</keyword>
<evidence type="ECO:0000256" key="1">
    <source>
        <dbReference type="PROSITE-ProRule" id="PRU00042"/>
    </source>
</evidence>
<keyword evidence="1" id="KW-0863">Zinc-finger</keyword>
<feature type="domain" description="C2H2-type" evidence="3">
    <location>
        <begin position="188"/>
        <end position="216"/>
    </location>
</feature>
<evidence type="ECO:0000259" key="3">
    <source>
        <dbReference type="PROSITE" id="PS50157"/>
    </source>
</evidence>
<dbReference type="OrthoDB" id="9514740at2759"/>
<keyword evidence="1" id="KW-0862">Zinc</keyword>
<protein>
    <recommendedName>
        <fullName evidence="3">C2H2-type domain-containing protein</fullName>
    </recommendedName>
</protein>
<dbReference type="Proteomes" id="UP000822688">
    <property type="component" value="Chromosome 12"/>
</dbReference>
<dbReference type="SUPFAM" id="SSF56399">
    <property type="entry name" value="ADP-ribosylation"/>
    <property type="match status" value="1"/>
</dbReference>
<proteinExistence type="predicted"/>
<name>A0A8T0G4N9_CERPU</name>
<gene>
    <name evidence="4" type="ORF">KC19_12G009800</name>
</gene>
<dbReference type="GO" id="GO:0008270">
    <property type="term" value="F:zinc ion binding"/>
    <property type="evidence" value="ECO:0007669"/>
    <property type="project" value="UniProtKB-KW"/>
</dbReference>
<reference evidence="4" key="1">
    <citation type="submission" date="2020-06" db="EMBL/GenBank/DDBJ databases">
        <title>WGS assembly of Ceratodon purpureus strain R40.</title>
        <authorList>
            <person name="Carey S.B."/>
            <person name="Jenkins J."/>
            <person name="Shu S."/>
            <person name="Lovell J.T."/>
            <person name="Sreedasyam A."/>
            <person name="Maumus F."/>
            <person name="Tiley G.P."/>
            <person name="Fernandez-Pozo N."/>
            <person name="Barry K."/>
            <person name="Chen C."/>
            <person name="Wang M."/>
            <person name="Lipzen A."/>
            <person name="Daum C."/>
            <person name="Saski C.A."/>
            <person name="Payton A.C."/>
            <person name="Mcbreen J.C."/>
            <person name="Conrad R.E."/>
            <person name="Kollar L.M."/>
            <person name="Olsson S."/>
            <person name="Huttunen S."/>
            <person name="Landis J.B."/>
            <person name="Wickett N.J."/>
            <person name="Johnson M.G."/>
            <person name="Rensing S.A."/>
            <person name="Grimwood J."/>
            <person name="Schmutz J."/>
            <person name="Mcdaniel S.F."/>
        </authorList>
    </citation>
    <scope>NUCLEOTIDE SEQUENCE</scope>
    <source>
        <strain evidence="4">R40</strain>
    </source>
</reference>
<dbReference type="PROSITE" id="PS00028">
    <property type="entry name" value="ZINC_FINGER_C2H2_1"/>
    <property type="match status" value="1"/>
</dbReference>
<comment type="caution">
    <text evidence="4">The sequence shown here is derived from an EMBL/GenBank/DDBJ whole genome shotgun (WGS) entry which is preliminary data.</text>
</comment>
<accession>A0A8T0G4N9</accession>
<dbReference type="AlphaFoldDB" id="A0A8T0G4N9"/>
<feature type="compositionally biased region" description="Polar residues" evidence="2">
    <location>
        <begin position="23"/>
        <end position="43"/>
    </location>
</feature>
<organism evidence="4 5">
    <name type="scientific">Ceratodon purpureus</name>
    <name type="common">Fire moss</name>
    <name type="synonym">Dicranum purpureum</name>
    <dbReference type="NCBI Taxonomy" id="3225"/>
    <lineage>
        <taxon>Eukaryota</taxon>
        <taxon>Viridiplantae</taxon>
        <taxon>Streptophyta</taxon>
        <taxon>Embryophyta</taxon>
        <taxon>Bryophyta</taxon>
        <taxon>Bryophytina</taxon>
        <taxon>Bryopsida</taxon>
        <taxon>Dicranidae</taxon>
        <taxon>Pseudoditrichales</taxon>
        <taxon>Ditrichaceae</taxon>
        <taxon>Ceratodon</taxon>
    </lineage>
</organism>